<dbReference type="Proteomes" id="UP000580250">
    <property type="component" value="Unassembled WGS sequence"/>
</dbReference>
<reference evidence="1 2" key="1">
    <citation type="submission" date="2020-08" db="EMBL/GenBank/DDBJ databases">
        <authorList>
            <person name="Koutsovoulos G."/>
            <person name="Danchin GJ E."/>
        </authorList>
    </citation>
    <scope>NUCLEOTIDE SEQUENCE [LARGE SCALE GENOMIC DNA]</scope>
</reference>
<dbReference type="AlphaFoldDB" id="A0A6V7W729"/>
<gene>
    <name evidence="1" type="ORF">MENT_LOCUS35257</name>
</gene>
<organism evidence="1 2">
    <name type="scientific">Meloidogyne enterolobii</name>
    <name type="common">Root-knot nematode worm</name>
    <name type="synonym">Meloidogyne mayaguensis</name>
    <dbReference type="NCBI Taxonomy" id="390850"/>
    <lineage>
        <taxon>Eukaryota</taxon>
        <taxon>Metazoa</taxon>
        <taxon>Ecdysozoa</taxon>
        <taxon>Nematoda</taxon>
        <taxon>Chromadorea</taxon>
        <taxon>Rhabditida</taxon>
        <taxon>Tylenchina</taxon>
        <taxon>Tylenchomorpha</taxon>
        <taxon>Tylenchoidea</taxon>
        <taxon>Meloidogynidae</taxon>
        <taxon>Meloidogyninae</taxon>
        <taxon>Meloidogyne</taxon>
    </lineage>
</organism>
<name>A0A6V7W729_MELEN</name>
<protein>
    <submittedName>
        <fullName evidence="1">Uncharacterized protein</fullName>
    </submittedName>
</protein>
<accession>A0A6V7W729</accession>
<dbReference type="EMBL" id="CAJEWN010000452">
    <property type="protein sequence ID" value="CAD2182997.1"/>
    <property type="molecule type" value="Genomic_DNA"/>
</dbReference>
<proteinExistence type="predicted"/>
<sequence>MFIKITHIRNDHWKNTQKQKLIIKKFFDWFMECFRILNNLCLPFGHSNLSATWPLLN</sequence>
<comment type="caution">
    <text evidence="1">The sequence shown here is derived from an EMBL/GenBank/DDBJ whole genome shotgun (WGS) entry which is preliminary data.</text>
</comment>
<evidence type="ECO:0000313" key="2">
    <source>
        <dbReference type="Proteomes" id="UP000580250"/>
    </source>
</evidence>
<evidence type="ECO:0000313" key="1">
    <source>
        <dbReference type="EMBL" id="CAD2182997.1"/>
    </source>
</evidence>